<name>A0A9W9NPI5_9EURO</name>
<evidence type="ECO:0000313" key="4">
    <source>
        <dbReference type="Proteomes" id="UP001150941"/>
    </source>
</evidence>
<feature type="coiled-coil region" evidence="1">
    <location>
        <begin position="683"/>
        <end position="717"/>
    </location>
</feature>
<evidence type="ECO:0000256" key="2">
    <source>
        <dbReference type="SAM" id="MobiDB-lite"/>
    </source>
</evidence>
<sequence>MANTGYTSPFPTSHDTIGQSTLVTPLFMPSSPPHHPASPSPPESPLPESPLPADSPVSERFQPHGQDDRQQVNKMQRNGFSGPRSPTGADLDARLAEYTLDFSQFPSGHLDDVPLPEFNDEEDKLSDVGGPQDFTANMEKYLMGEDEPDAREDEGKSAQNTGQRRSSIRSRQPAVEEDASAGDYSEFGPPVDMSTPSHMLNRHSGFVKDSTQLEDIQEDPADNSQLSASPSLRKVSNGSEMTPEDREEWLHRRIVHLEEEVRDRDDQIRHNRERVLEAESANNQIQHLKTELQHKIEYIQDLQAKDAGDEELHDKIEALKKENQDQERALQQSNANQSDMNALKKQLLDMRERLQDRDSQASVDAERLETIAHLQQQLSLARDQLHKRDEALEETMAKLKEVTRAKEVQLQEKNSDIDRLKAEIDDQALQTEKLETEIDRVKTAYQELEDRLTGLETKNQPLEARNQTLEADLTRAQSQVEAQENALKAVVADLPRGNRNIHSLGDEVLKLRQELQEATANRKAADAEATRFRDQAAESQTLMQNTSAENSRLTKRIDELTASLAKTQRELAQTQEDHAESLETIARLQEEALGQPPSPPPSPPKAHSPAKEEQQRATAEMEEVHQAQIKSLQTAHLTAISTLRSSHAESMRKFRDKLIAAEQREADTRAELKNVRTSSSTQESQLRKSIKSMNAEIQRLESIIAAKEEAAIELDRRIALSVQKKEREWQHRVDVLLKERETMSKALMMYWGEKELGSGPDAVTGDKENRRPDGEKKDGEKAIRKSQAYRYKYVQRNRSKSKERSQDQ</sequence>
<feature type="compositionally biased region" description="Polar residues" evidence="2">
    <location>
        <begin position="1"/>
        <end position="23"/>
    </location>
</feature>
<dbReference type="PANTHER" id="PTHR43941">
    <property type="entry name" value="STRUCTURAL MAINTENANCE OF CHROMOSOMES PROTEIN 2"/>
    <property type="match status" value="1"/>
</dbReference>
<feature type="compositionally biased region" description="Basic and acidic residues" evidence="2">
    <location>
        <begin position="764"/>
        <end position="783"/>
    </location>
</feature>
<evidence type="ECO:0000256" key="1">
    <source>
        <dbReference type="SAM" id="Coils"/>
    </source>
</evidence>
<feature type="region of interest" description="Disordered" evidence="2">
    <location>
        <begin position="104"/>
        <end position="247"/>
    </location>
</feature>
<keyword evidence="4" id="KW-1185">Reference proteome</keyword>
<comment type="caution">
    <text evidence="3">The sequence shown here is derived from an EMBL/GenBank/DDBJ whole genome shotgun (WGS) entry which is preliminary data.</text>
</comment>
<feature type="region of interest" description="Disordered" evidence="2">
    <location>
        <begin position="520"/>
        <end position="553"/>
    </location>
</feature>
<evidence type="ECO:0000313" key="3">
    <source>
        <dbReference type="EMBL" id="KAJ5223767.1"/>
    </source>
</evidence>
<gene>
    <name evidence="3" type="ORF">N7468_008309</name>
</gene>
<dbReference type="GO" id="GO:0003682">
    <property type="term" value="F:chromatin binding"/>
    <property type="evidence" value="ECO:0007669"/>
    <property type="project" value="TreeGrafter"/>
</dbReference>
<feature type="region of interest" description="Disordered" evidence="2">
    <location>
        <begin position="1"/>
        <end position="92"/>
    </location>
</feature>
<feature type="compositionally biased region" description="Basic and acidic residues" evidence="2">
    <location>
        <begin position="523"/>
        <end position="536"/>
    </location>
</feature>
<organism evidence="3 4">
    <name type="scientific">Penicillium chermesinum</name>
    <dbReference type="NCBI Taxonomy" id="63820"/>
    <lineage>
        <taxon>Eukaryota</taxon>
        <taxon>Fungi</taxon>
        <taxon>Dikarya</taxon>
        <taxon>Ascomycota</taxon>
        <taxon>Pezizomycotina</taxon>
        <taxon>Eurotiomycetes</taxon>
        <taxon>Eurotiomycetidae</taxon>
        <taxon>Eurotiales</taxon>
        <taxon>Aspergillaceae</taxon>
        <taxon>Penicillium</taxon>
    </lineage>
</organism>
<dbReference type="GO" id="GO:0007076">
    <property type="term" value="P:mitotic chromosome condensation"/>
    <property type="evidence" value="ECO:0007669"/>
    <property type="project" value="TreeGrafter"/>
</dbReference>
<feature type="region of interest" description="Disordered" evidence="2">
    <location>
        <begin position="754"/>
        <end position="808"/>
    </location>
</feature>
<dbReference type="SUPFAM" id="SSF90257">
    <property type="entry name" value="Myosin rod fragments"/>
    <property type="match status" value="1"/>
</dbReference>
<dbReference type="Gene3D" id="1.10.287.1490">
    <property type="match status" value="1"/>
</dbReference>
<feature type="compositionally biased region" description="Pro residues" evidence="2">
    <location>
        <begin position="596"/>
        <end position="606"/>
    </location>
</feature>
<dbReference type="GO" id="GO:0000796">
    <property type="term" value="C:condensin complex"/>
    <property type="evidence" value="ECO:0007669"/>
    <property type="project" value="TreeGrafter"/>
</dbReference>
<feature type="region of interest" description="Disordered" evidence="2">
    <location>
        <begin position="592"/>
        <end position="619"/>
    </location>
</feature>
<dbReference type="RefSeq" id="XP_058327950.1">
    <property type="nucleotide sequence ID" value="XM_058477605.1"/>
</dbReference>
<reference evidence="3" key="2">
    <citation type="journal article" date="2023" name="IMA Fungus">
        <title>Comparative genomic study of the Penicillium genus elucidates a diverse pangenome and 15 lateral gene transfer events.</title>
        <authorList>
            <person name="Petersen C."/>
            <person name="Sorensen T."/>
            <person name="Nielsen M.R."/>
            <person name="Sondergaard T.E."/>
            <person name="Sorensen J.L."/>
            <person name="Fitzpatrick D.A."/>
            <person name="Frisvad J.C."/>
            <person name="Nielsen K.L."/>
        </authorList>
    </citation>
    <scope>NUCLEOTIDE SEQUENCE</scope>
    <source>
        <strain evidence="3">IBT 19713</strain>
    </source>
</reference>
<dbReference type="GeneID" id="83204908"/>
<dbReference type="GO" id="GO:0000793">
    <property type="term" value="C:condensed chromosome"/>
    <property type="evidence" value="ECO:0007669"/>
    <property type="project" value="TreeGrafter"/>
</dbReference>
<feature type="compositionally biased region" description="Polar residues" evidence="2">
    <location>
        <begin position="537"/>
        <end position="551"/>
    </location>
</feature>
<proteinExistence type="predicted"/>
<dbReference type="AlphaFoldDB" id="A0A9W9NPI5"/>
<protein>
    <recommendedName>
        <fullName evidence="5">Spindle pole body associated protein SnaD</fullName>
    </recommendedName>
</protein>
<keyword evidence="1" id="KW-0175">Coiled coil</keyword>
<feature type="compositionally biased region" description="Polar residues" evidence="2">
    <location>
        <begin position="222"/>
        <end position="240"/>
    </location>
</feature>
<dbReference type="EMBL" id="JAPQKS010000006">
    <property type="protein sequence ID" value="KAJ5223767.1"/>
    <property type="molecule type" value="Genomic_DNA"/>
</dbReference>
<reference evidence="3" key="1">
    <citation type="submission" date="2022-11" db="EMBL/GenBank/DDBJ databases">
        <authorList>
            <person name="Petersen C."/>
        </authorList>
    </citation>
    <scope>NUCLEOTIDE SEQUENCE</scope>
    <source>
        <strain evidence="3">IBT 19713</strain>
    </source>
</reference>
<accession>A0A9W9NPI5</accession>
<dbReference type="PANTHER" id="PTHR43941:SF1">
    <property type="entry name" value="STRUCTURAL MAINTENANCE OF CHROMOSOMES PROTEIN 2"/>
    <property type="match status" value="1"/>
</dbReference>
<dbReference type="Proteomes" id="UP001150941">
    <property type="component" value="Unassembled WGS sequence"/>
</dbReference>
<feature type="compositionally biased region" description="Basic and acidic residues" evidence="2">
    <location>
        <begin position="61"/>
        <end position="71"/>
    </location>
</feature>
<dbReference type="OrthoDB" id="3911405at2759"/>
<dbReference type="GO" id="GO:0000785">
    <property type="term" value="C:chromatin"/>
    <property type="evidence" value="ECO:0007669"/>
    <property type="project" value="TreeGrafter"/>
</dbReference>
<evidence type="ECO:0008006" key="5">
    <source>
        <dbReference type="Google" id="ProtNLM"/>
    </source>
</evidence>
<feature type="compositionally biased region" description="Pro residues" evidence="2">
    <location>
        <begin position="30"/>
        <end position="50"/>
    </location>
</feature>